<reference evidence="12" key="1">
    <citation type="submission" date="2022-11" db="UniProtKB">
        <authorList>
            <consortium name="WormBaseParasite"/>
        </authorList>
    </citation>
    <scope>IDENTIFICATION</scope>
</reference>
<evidence type="ECO:0000256" key="6">
    <source>
        <dbReference type="ARBA" id="ARBA00023125"/>
    </source>
</evidence>
<dbReference type="Proteomes" id="UP000887577">
    <property type="component" value="Unplaced"/>
</dbReference>
<keyword evidence="9" id="KW-0539">Nucleus</keyword>
<keyword evidence="5" id="KW-0805">Transcription regulation</keyword>
<evidence type="ECO:0000256" key="3">
    <source>
        <dbReference type="ARBA" id="ARBA00022771"/>
    </source>
</evidence>
<keyword evidence="2" id="KW-0479">Metal-binding</keyword>
<dbReference type="SUPFAM" id="SSF57716">
    <property type="entry name" value="Glucocorticoid receptor-like (DNA-binding domain)"/>
    <property type="match status" value="1"/>
</dbReference>
<evidence type="ECO:0000256" key="7">
    <source>
        <dbReference type="ARBA" id="ARBA00023163"/>
    </source>
</evidence>
<feature type="domain" description="Nuclear receptor" evidence="10">
    <location>
        <begin position="21"/>
        <end position="96"/>
    </location>
</feature>
<dbReference type="PROSITE" id="PS51030">
    <property type="entry name" value="NUCLEAR_REC_DBD_2"/>
    <property type="match status" value="1"/>
</dbReference>
<dbReference type="GO" id="GO:0003700">
    <property type="term" value="F:DNA-binding transcription factor activity"/>
    <property type="evidence" value="ECO:0007669"/>
    <property type="project" value="InterPro"/>
</dbReference>
<dbReference type="PRINTS" id="PR00047">
    <property type="entry name" value="STROIDFINGER"/>
</dbReference>
<keyword evidence="6" id="KW-0238">DNA-binding</keyword>
<dbReference type="GO" id="GO:0000978">
    <property type="term" value="F:RNA polymerase II cis-regulatory region sequence-specific DNA binding"/>
    <property type="evidence" value="ECO:0007669"/>
    <property type="project" value="InterPro"/>
</dbReference>
<evidence type="ECO:0000313" key="12">
    <source>
        <dbReference type="WBParaSite" id="PSU_v2.g2759.t1"/>
    </source>
</evidence>
<sequence length="195" mass="22520">MIQKSSDNKKELSDILPGNGKPKCVVCGEFTDGQHFGQYSCRACAAFFRRTVATSSKYICKFDQNCEISKDIRNYCRFCRYQKCVDVGMIADGNFSFVAVQIHRDTYGKRNLPTLEDPTPPKSTNEYLPDNRYSTLETMQTDPSKQPNNQHQTSMVLKRLTRMTNGYQKFRSLRKASFSLFMDEPRFVDNDVRIL</sequence>
<dbReference type="GO" id="GO:0005634">
    <property type="term" value="C:nucleus"/>
    <property type="evidence" value="ECO:0007669"/>
    <property type="project" value="UniProtKB-SubCell"/>
</dbReference>
<evidence type="ECO:0000256" key="2">
    <source>
        <dbReference type="ARBA" id="ARBA00022723"/>
    </source>
</evidence>
<dbReference type="PANTHER" id="PTHR45680">
    <property type="entry name" value="NUCLEAR HORMONE RECEPTOR FAMILY"/>
    <property type="match status" value="1"/>
</dbReference>
<evidence type="ECO:0000256" key="8">
    <source>
        <dbReference type="ARBA" id="ARBA00023170"/>
    </source>
</evidence>
<keyword evidence="7" id="KW-0804">Transcription</keyword>
<dbReference type="InterPro" id="IPR051152">
    <property type="entry name" value="C.elegans_Orphan_NR"/>
</dbReference>
<evidence type="ECO:0000259" key="10">
    <source>
        <dbReference type="PROSITE" id="PS51030"/>
    </source>
</evidence>
<proteinExistence type="predicted"/>
<evidence type="ECO:0000256" key="5">
    <source>
        <dbReference type="ARBA" id="ARBA00023015"/>
    </source>
</evidence>
<organism evidence="11 12">
    <name type="scientific">Panagrolaimus superbus</name>
    <dbReference type="NCBI Taxonomy" id="310955"/>
    <lineage>
        <taxon>Eukaryota</taxon>
        <taxon>Metazoa</taxon>
        <taxon>Ecdysozoa</taxon>
        <taxon>Nematoda</taxon>
        <taxon>Chromadorea</taxon>
        <taxon>Rhabditida</taxon>
        <taxon>Tylenchina</taxon>
        <taxon>Panagrolaimomorpha</taxon>
        <taxon>Panagrolaimoidea</taxon>
        <taxon>Panagrolaimidae</taxon>
        <taxon>Panagrolaimus</taxon>
    </lineage>
</organism>
<dbReference type="PANTHER" id="PTHR45680:SF29">
    <property type="entry name" value="NUCLEAR HORMONE RECEPTOR FAMILY"/>
    <property type="match status" value="1"/>
</dbReference>
<keyword evidence="3" id="KW-0863">Zinc-finger</keyword>
<keyword evidence="8" id="KW-0675">Receptor</keyword>
<keyword evidence="4" id="KW-0862">Zinc</keyword>
<dbReference type="AlphaFoldDB" id="A0A914YSW9"/>
<evidence type="ECO:0000256" key="9">
    <source>
        <dbReference type="ARBA" id="ARBA00023242"/>
    </source>
</evidence>
<dbReference type="PROSITE" id="PS00031">
    <property type="entry name" value="NUCLEAR_REC_DBD_1"/>
    <property type="match status" value="1"/>
</dbReference>
<keyword evidence="11" id="KW-1185">Reference proteome</keyword>
<evidence type="ECO:0000256" key="4">
    <source>
        <dbReference type="ARBA" id="ARBA00022833"/>
    </source>
</evidence>
<accession>A0A914YSW9</accession>
<evidence type="ECO:0000256" key="1">
    <source>
        <dbReference type="ARBA" id="ARBA00004123"/>
    </source>
</evidence>
<name>A0A914YSW9_9BILA</name>
<comment type="subcellular location">
    <subcellularLocation>
        <location evidence="1">Nucleus</location>
    </subcellularLocation>
</comment>
<dbReference type="Pfam" id="PF00105">
    <property type="entry name" value="zf-C4"/>
    <property type="match status" value="1"/>
</dbReference>
<dbReference type="InterPro" id="IPR001628">
    <property type="entry name" value="Znf_hrmn_rcpt"/>
</dbReference>
<dbReference type="InterPro" id="IPR049636">
    <property type="entry name" value="HNF4-like_DBD"/>
</dbReference>
<dbReference type="Gene3D" id="3.30.50.10">
    <property type="entry name" value="Erythroid Transcription Factor GATA-1, subunit A"/>
    <property type="match status" value="1"/>
</dbReference>
<dbReference type="CDD" id="cd06960">
    <property type="entry name" value="NR_DBD_HNF4A"/>
    <property type="match status" value="1"/>
</dbReference>
<protein>
    <submittedName>
        <fullName evidence="12">Nuclear receptor domain-containing protein</fullName>
    </submittedName>
</protein>
<dbReference type="GO" id="GO:0008270">
    <property type="term" value="F:zinc ion binding"/>
    <property type="evidence" value="ECO:0007669"/>
    <property type="project" value="UniProtKB-KW"/>
</dbReference>
<dbReference type="InterPro" id="IPR013088">
    <property type="entry name" value="Znf_NHR/GATA"/>
</dbReference>
<evidence type="ECO:0000313" key="11">
    <source>
        <dbReference type="Proteomes" id="UP000887577"/>
    </source>
</evidence>
<dbReference type="WBParaSite" id="PSU_v2.g2759.t1">
    <property type="protein sequence ID" value="PSU_v2.g2759.t1"/>
    <property type="gene ID" value="PSU_v2.g2759"/>
</dbReference>
<dbReference type="SMART" id="SM00399">
    <property type="entry name" value="ZnF_C4"/>
    <property type="match status" value="1"/>
</dbReference>